<keyword evidence="3" id="KW-1003">Cell membrane</keyword>
<dbReference type="Pfam" id="PF03471">
    <property type="entry name" value="CorC_HlyC"/>
    <property type="match status" value="1"/>
</dbReference>
<reference evidence="14 15" key="1">
    <citation type="submission" date="2014-08" db="EMBL/GenBank/DDBJ databases">
        <title>Porphyromonas cangingivalis strain:COT-109_OH1386 Genome sequencing.</title>
        <authorList>
            <person name="Wallis C."/>
            <person name="Deusch O."/>
            <person name="O'Flynn C."/>
            <person name="Davis I."/>
            <person name="Jospin G."/>
            <person name="Darling A.E."/>
            <person name="Coil D.A."/>
            <person name="Alexiev A."/>
            <person name="Horsfall A."/>
            <person name="Kirkwood N."/>
            <person name="Harris S."/>
            <person name="Eisen J.A."/>
        </authorList>
    </citation>
    <scope>NUCLEOTIDE SEQUENCE [LARGE SCALE GENOMIC DNA]</scope>
    <source>
        <strain evidence="15">COT-109 OH1386</strain>
    </source>
</reference>
<dbReference type="eggNOG" id="COG1253">
    <property type="taxonomic scope" value="Bacteria"/>
</dbReference>
<dbReference type="PANTHER" id="PTHR22777">
    <property type="entry name" value="HEMOLYSIN-RELATED"/>
    <property type="match status" value="1"/>
</dbReference>
<proteinExistence type="inferred from homology"/>
<dbReference type="SMART" id="SM01091">
    <property type="entry name" value="CorC_HlyC"/>
    <property type="match status" value="1"/>
</dbReference>
<evidence type="ECO:0000256" key="1">
    <source>
        <dbReference type="ARBA" id="ARBA00004651"/>
    </source>
</evidence>
<dbReference type="CDD" id="cd04590">
    <property type="entry name" value="CBS_pair_CorC_HlyC_assoc"/>
    <property type="match status" value="1"/>
</dbReference>
<evidence type="ECO:0000256" key="8">
    <source>
        <dbReference type="ARBA" id="ARBA00023136"/>
    </source>
</evidence>
<dbReference type="RefSeq" id="WP_036852740.1">
    <property type="nucleotide sequence ID" value="NZ_JQJD01000060.1"/>
</dbReference>
<protein>
    <recommendedName>
        <fullName evidence="16">Gliding motility-associated protein GldE</fullName>
    </recommendedName>
</protein>
<dbReference type="AlphaFoldDB" id="A0A0A2EQ23"/>
<keyword evidence="4 10" id="KW-0812">Transmembrane</keyword>
<comment type="subcellular location">
    <subcellularLocation>
        <location evidence="1">Cell membrane</location>
        <topology evidence="1">Multi-pass membrane protein</topology>
    </subcellularLocation>
</comment>
<dbReference type="InterPro" id="IPR005170">
    <property type="entry name" value="Transptr-assoc_dom"/>
</dbReference>
<dbReference type="Gene3D" id="3.30.465.10">
    <property type="match status" value="1"/>
</dbReference>
<keyword evidence="5" id="KW-0677">Repeat</keyword>
<dbReference type="InterPro" id="IPR036318">
    <property type="entry name" value="FAD-bd_PCMH-like_sf"/>
</dbReference>
<accession>A0A0A2EQ23</accession>
<evidence type="ECO:0000256" key="7">
    <source>
        <dbReference type="ARBA" id="ARBA00023122"/>
    </source>
</evidence>
<dbReference type="Pfam" id="PF01595">
    <property type="entry name" value="CNNM"/>
    <property type="match status" value="1"/>
</dbReference>
<evidence type="ECO:0000256" key="3">
    <source>
        <dbReference type="ARBA" id="ARBA00022475"/>
    </source>
</evidence>
<dbReference type="InterPro" id="IPR000644">
    <property type="entry name" value="CBS_dom"/>
</dbReference>
<evidence type="ECO:0000313" key="15">
    <source>
        <dbReference type="Proteomes" id="UP000030125"/>
    </source>
</evidence>
<evidence type="ECO:0000259" key="13">
    <source>
        <dbReference type="PROSITE" id="PS51846"/>
    </source>
</evidence>
<dbReference type="SMART" id="SM00116">
    <property type="entry name" value="CBS"/>
    <property type="match status" value="2"/>
</dbReference>
<dbReference type="EMBL" id="JQJD01000060">
    <property type="protein sequence ID" value="KGN78454.1"/>
    <property type="molecule type" value="Genomic_DNA"/>
</dbReference>
<feature type="transmembrane region" description="Helical" evidence="11">
    <location>
        <begin position="79"/>
        <end position="101"/>
    </location>
</feature>
<dbReference type="InterPro" id="IPR019862">
    <property type="entry name" value="Motility-assoc_prot_GldE"/>
</dbReference>
<dbReference type="STRING" id="36874.HQ34_06870"/>
<dbReference type="Gene3D" id="3.10.580.10">
    <property type="entry name" value="CBS-domain"/>
    <property type="match status" value="1"/>
</dbReference>
<dbReference type="GO" id="GO:0005886">
    <property type="term" value="C:plasma membrane"/>
    <property type="evidence" value="ECO:0007669"/>
    <property type="project" value="UniProtKB-SubCell"/>
</dbReference>
<evidence type="ECO:0000256" key="4">
    <source>
        <dbReference type="ARBA" id="ARBA00022692"/>
    </source>
</evidence>
<dbReference type="Pfam" id="PF00571">
    <property type="entry name" value="CBS"/>
    <property type="match status" value="2"/>
</dbReference>
<dbReference type="PANTHER" id="PTHR22777:SF32">
    <property type="entry name" value="UPF0053 INNER MEMBRANE PROTEIN YFJD"/>
    <property type="match status" value="1"/>
</dbReference>
<evidence type="ECO:0008006" key="16">
    <source>
        <dbReference type="Google" id="ProtNLM"/>
    </source>
</evidence>
<evidence type="ECO:0000313" key="14">
    <source>
        <dbReference type="EMBL" id="KGN78454.1"/>
    </source>
</evidence>
<dbReference type="OrthoDB" id="9798188at2"/>
<dbReference type="InterPro" id="IPR002550">
    <property type="entry name" value="CNNM"/>
</dbReference>
<dbReference type="GO" id="GO:0050660">
    <property type="term" value="F:flavin adenine dinucleotide binding"/>
    <property type="evidence" value="ECO:0007669"/>
    <property type="project" value="InterPro"/>
</dbReference>
<dbReference type="NCBIfam" id="TIGR03520">
    <property type="entry name" value="GldE"/>
    <property type="match status" value="1"/>
</dbReference>
<evidence type="ECO:0000256" key="6">
    <source>
        <dbReference type="ARBA" id="ARBA00022989"/>
    </source>
</evidence>
<evidence type="ECO:0000256" key="10">
    <source>
        <dbReference type="PROSITE-ProRule" id="PRU01193"/>
    </source>
</evidence>
<feature type="domain" description="CBS" evidence="12">
    <location>
        <begin position="223"/>
        <end position="282"/>
    </location>
</feature>
<dbReference type="InterPro" id="IPR046342">
    <property type="entry name" value="CBS_dom_sf"/>
</dbReference>
<dbReference type="SUPFAM" id="SSF54631">
    <property type="entry name" value="CBS-domain pair"/>
    <property type="match status" value="1"/>
</dbReference>
<dbReference type="InterPro" id="IPR044751">
    <property type="entry name" value="Ion_transp-like_CBS"/>
</dbReference>
<evidence type="ECO:0000256" key="5">
    <source>
        <dbReference type="ARBA" id="ARBA00022737"/>
    </source>
</evidence>
<dbReference type="PROSITE" id="PS51371">
    <property type="entry name" value="CBS"/>
    <property type="match status" value="2"/>
</dbReference>
<gene>
    <name evidence="14" type="ORF">HQ35_09475</name>
</gene>
<keyword evidence="7 9" id="KW-0129">CBS domain</keyword>
<dbReference type="Proteomes" id="UP000030125">
    <property type="component" value="Unassembled WGS sequence"/>
</dbReference>
<organism evidence="14 15">
    <name type="scientific">Porphyromonas cangingivalis</name>
    <dbReference type="NCBI Taxonomy" id="36874"/>
    <lineage>
        <taxon>Bacteria</taxon>
        <taxon>Pseudomonadati</taxon>
        <taxon>Bacteroidota</taxon>
        <taxon>Bacteroidia</taxon>
        <taxon>Bacteroidales</taxon>
        <taxon>Porphyromonadaceae</taxon>
        <taxon>Porphyromonas</taxon>
    </lineage>
</organism>
<feature type="transmembrane region" description="Helical" evidence="11">
    <location>
        <begin position="113"/>
        <end position="134"/>
    </location>
</feature>
<evidence type="ECO:0000256" key="11">
    <source>
        <dbReference type="SAM" id="Phobius"/>
    </source>
</evidence>
<keyword evidence="15" id="KW-1185">Reference proteome</keyword>
<dbReference type="PROSITE" id="PS51846">
    <property type="entry name" value="CNNM"/>
    <property type="match status" value="1"/>
</dbReference>
<feature type="domain" description="CNNM transmembrane" evidence="13">
    <location>
        <begin position="19"/>
        <end position="212"/>
    </location>
</feature>
<dbReference type="SUPFAM" id="SSF56176">
    <property type="entry name" value="FAD-binding/transporter-associated domain-like"/>
    <property type="match status" value="1"/>
</dbReference>
<name>A0A0A2EQ23_PORCN</name>
<feature type="transmembrane region" description="Helical" evidence="11">
    <location>
        <begin position="20"/>
        <end position="40"/>
    </location>
</feature>
<dbReference type="FunFam" id="3.10.580.10:FF:000002">
    <property type="entry name" value="Magnesium/cobalt efflux protein CorC"/>
    <property type="match status" value="1"/>
</dbReference>
<comment type="caution">
    <text evidence="14">The sequence shown here is derived from an EMBL/GenBank/DDBJ whole genome shotgun (WGS) entry which is preliminary data.</text>
</comment>
<keyword evidence="8 10" id="KW-0472">Membrane</keyword>
<evidence type="ECO:0000259" key="12">
    <source>
        <dbReference type="PROSITE" id="PS51371"/>
    </source>
</evidence>
<comment type="similarity">
    <text evidence="2">Belongs to the UPF0053 family.</text>
</comment>
<evidence type="ECO:0000256" key="2">
    <source>
        <dbReference type="ARBA" id="ARBA00006337"/>
    </source>
</evidence>
<feature type="domain" description="CBS" evidence="12">
    <location>
        <begin position="287"/>
        <end position="344"/>
    </location>
</feature>
<keyword evidence="6 10" id="KW-1133">Transmembrane helix</keyword>
<dbReference type="InterPro" id="IPR016169">
    <property type="entry name" value="FAD-bd_PCMH_sub2"/>
</dbReference>
<sequence>MDIDGYLQQLFADITVTPLTWATGLALIVVVILLMLSAYMSGSEVAFFSLSPADLDEIRNSKDKRDTIIQELLADSERLLGTILVGNNMVNVAIVMLSNYIVSDTLDFSSAPILGFIVQVVLLTFLLLLFGEILPKIYCQNKSLQFSRFAASSMSKVQVLFTPISKPLVFLGSRLTKSMRRKTYDLSADELSKAIQLTTETSEEQGLLNEIVKFYSKTASEVMTPRVDIVALEYHTPYSEVLRFVIDKGYSRIPVYDDRIDDMKGILYIKDLLPHLSEGDEFHWQSLLRPVFYVPDSKRVDRLLEDFREQKIHVGIVVDEFGGTSGLVTMEDLLEEIVGEISDEYDDDDRLYRQEPDGSYVLDAKLSLVDFIRIVKIEESPMIEEMKEEVDTIGGLLLEIKGEFPIVGEEIVVDEHRFIILEMGRRRISMVKFIKRPEPDQEGGTQS</sequence>
<evidence type="ECO:0000256" key="9">
    <source>
        <dbReference type="PROSITE-ProRule" id="PRU00703"/>
    </source>
</evidence>